<comment type="similarity">
    <text evidence="1">Belongs to the carbohydrate kinase PfkB family.</text>
</comment>
<dbReference type="PANTHER" id="PTHR43085">
    <property type="entry name" value="HEXOKINASE FAMILY MEMBER"/>
    <property type="match status" value="1"/>
</dbReference>
<dbReference type="RefSeq" id="WP_209516012.1">
    <property type="nucleotide sequence ID" value="NZ_JAGIOH010000001.1"/>
</dbReference>
<dbReference type="EC" id="2.7.1.20" evidence="5"/>
<accession>A0ABS4Y6C3</accession>
<proteinExistence type="inferred from homology"/>
<dbReference type="InterPro" id="IPR011611">
    <property type="entry name" value="PfkB_dom"/>
</dbReference>
<dbReference type="SUPFAM" id="SSF53613">
    <property type="entry name" value="Ribokinase-like"/>
    <property type="match status" value="1"/>
</dbReference>
<dbReference type="PROSITE" id="PS00583">
    <property type="entry name" value="PFKB_KINASES_1"/>
    <property type="match status" value="1"/>
</dbReference>
<dbReference type="PANTHER" id="PTHR43085:SF46">
    <property type="entry name" value="ADENOSINE KINASE"/>
    <property type="match status" value="1"/>
</dbReference>
<comment type="caution">
    <text evidence="5">The sequence shown here is derived from an EMBL/GenBank/DDBJ whole genome shotgun (WGS) entry which is preliminary data.</text>
</comment>
<dbReference type="Proteomes" id="UP001519291">
    <property type="component" value="Unassembled WGS sequence"/>
</dbReference>
<evidence type="ECO:0000256" key="3">
    <source>
        <dbReference type="ARBA" id="ARBA00022777"/>
    </source>
</evidence>
<evidence type="ECO:0000313" key="6">
    <source>
        <dbReference type="Proteomes" id="UP001519291"/>
    </source>
</evidence>
<name>A0ABS4Y6C3_9ACTN</name>
<dbReference type="Gene3D" id="3.40.1190.20">
    <property type="match status" value="1"/>
</dbReference>
<dbReference type="PROSITE" id="PS00584">
    <property type="entry name" value="PFKB_KINASES_2"/>
    <property type="match status" value="1"/>
</dbReference>
<dbReference type="InterPro" id="IPR029056">
    <property type="entry name" value="Ribokinase-like"/>
</dbReference>
<evidence type="ECO:0000256" key="2">
    <source>
        <dbReference type="ARBA" id="ARBA00022679"/>
    </source>
</evidence>
<dbReference type="Pfam" id="PF00294">
    <property type="entry name" value="PfkB"/>
    <property type="match status" value="1"/>
</dbReference>
<evidence type="ECO:0000313" key="5">
    <source>
        <dbReference type="EMBL" id="MBP2404312.1"/>
    </source>
</evidence>
<protein>
    <submittedName>
        <fullName evidence="5">Adenosine kinase</fullName>
        <ecNumber evidence="5">2.7.1.20</ecNumber>
    </submittedName>
</protein>
<dbReference type="GO" id="GO:0004001">
    <property type="term" value="F:adenosine kinase activity"/>
    <property type="evidence" value="ECO:0007669"/>
    <property type="project" value="UniProtKB-EC"/>
</dbReference>
<feature type="domain" description="Carbohydrate kinase PfkB" evidence="4">
    <location>
        <begin position="32"/>
        <end position="296"/>
    </location>
</feature>
<dbReference type="InterPro" id="IPR002173">
    <property type="entry name" value="Carboh/pur_kinase_PfkB_CS"/>
</dbReference>
<evidence type="ECO:0000256" key="1">
    <source>
        <dbReference type="ARBA" id="ARBA00010688"/>
    </source>
</evidence>
<sequence>MRTAVTGSIATDHLMTFPGRITEQLLPDALASVSLSFLVDTLDVRYGGVAANIAYGLALLGRTPALVGAAGADDFEEYGARLRAVGVDTASVRLSATRHTSRFLCTTDLDGNQIAAFYAGAMTEAADIELAATVRRLGGLDLVLVGADDPRAMLRHTRACRTLGIRHAADPSQQLARLDGHEVRELIDGAAYLFTNAYEHALLLEKSGWTHDQVLGRVGTWITTLGEQGSRVERHGEAAVAVAAVPAARVADPTGAGDAYRAGFLAALTTGGAPVRAARAGSALASLALTEVGTQTYAFDPARCAEALTAAYGPLTAASVLTALTGR</sequence>
<evidence type="ECO:0000259" key="4">
    <source>
        <dbReference type="Pfam" id="PF00294"/>
    </source>
</evidence>
<reference evidence="5 6" key="1">
    <citation type="submission" date="2021-03" db="EMBL/GenBank/DDBJ databases">
        <title>Sequencing the genomes of 1000 actinobacteria strains.</title>
        <authorList>
            <person name="Klenk H.-P."/>
        </authorList>
    </citation>
    <scope>NUCLEOTIDE SEQUENCE [LARGE SCALE GENOMIC DNA]</scope>
    <source>
        <strain evidence="5 6">DSM 41480</strain>
    </source>
</reference>
<organism evidence="5 6">
    <name type="scientific">Streptomyces syringium</name>
    <dbReference type="NCBI Taxonomy" id="76729"/>
    <lineage>
        <taxon>Bacteria</taxon>
        <taxon>Bacillati</taxon>
        <taxon>Actinomycetota</taxon>
        <taxon>Actinomycetes</taxon>
        <taxon>Kitasatosporales</taxon>
        <taxon>Streptomycetaceae</taxon>
        <taxon>Streptomyces</taxon>
    </lineage>
</organism>
<dbReference type="CDD" id="cd01942">
    <property type="entry name" value="ribokinase_group_A"/>
    <property type="match status" value="1"/>
</dbReference>
<keyword evidence="6" id="KW-1185">Reference proteome</keyword>
<dbReference type="EMBL" id="JAGIOH010000001">
    <property type="protein sequence ID" value="MBP2404312.1"/>
    <property type="molecule type" value="Genomic_DNA"/>
</dbReference>
<keyword evidence="3 5" id="KW-0418">Kinase</keyword>
<dbReference type="GeneID" id="91570656"/>
<gene>
    <name evidence="5" type="ORF">JO379_003781</name>
</gene>
<keyword evidence="2 5" id="KW-0808">Transferase</keyword>
<dbReference type="InterPro" id="IPR050306">
    <property type="entry name" value="PfkB_Carbo_kinase"/>
</dbReference>